<evidence type="ECO:0000313" key="1">
    <source>
        <dbReference type="EMBL" id="GGD31535.1"/>
    </source>
</evidence>
<dbReference type="RefSeq" id="WP_188853741.1">
    <property type="nucleotide sequence ID" value="NZ_BMJJ01000010.1"/>
</dbReference>
<gene>
    <name evidence="1" type="ORF">GCM10011335_38210</name>
</gene>
<keyword evidence="2" id="KW-1185">Reference proteome</keyword>
<proteinExistence type="predicted"/>
<reference evidence="1" key="1">
    <citation type="journal article" date="2014" name="Int. J. Syst. Evol. Microbiol.">
        <title>Complete genome sequence of Corynebacterium casei LMG S-19264T (=DSM 44701T), isolated from a smear-ripened cheese.</title>
        <authorList>
            <consortium name="US DOE Joint Genome Institute (JGI-PGF)"/>
            <person name="Walter F."/>
            <person name="Albersmeier A."/>
            <person name="Kalinowski J."/>
            <person name="Ruckert C."/>
        </authorList>
    </citation>
    <scope>NUCLEOTIDE SEQUENCE</scope>
    <source>
        <strain evidence="1">CGMCC 1.15493</strain>
    </source>
</reference>
<dbReference type="EMBL" id="BMJJ01000010">
    <property type="protein sequence ID" value="GGD31535.1"/>
    <property type="molecule type" value="Genomic_DNA"/>
</dbReference>
<organism evidence="1 2">
    <name type="scientific">Aureimonas glaciei</name>
    <dbReference type="NCBI Taxonomy" id="1776957"/>
    <lineage>
        <taxon>Bacteria</taxon>
        <taxon>Pseudomonadati</taxon>
        <taxon>Pseudomonadota</taxon>
        <taxon>Alphaproteobacteria</taxon>
        <taxon>Hyphomicrobiales</taxon>
        <taxon>Aurantimonadaceae</taxon>
        <taxon>Aureimonas</taxon>
    </lineage>
</organism>
<evidence type="ECO:0000313" key="2">
    <source>
        <dbReference type="Proteomes" id="UP000613160"/>
    </source>
</evidence>
<protein>
    <submittedName>
        <fullName evidence="1">Uncharacterized protein</fullName>
    </submittedName>
</protein>
<accession>A0A917DEY7</accession>
<dbReference type="Proteomes" id="UP000613160">
    <property type="component" value="Unassembled WGS sequence"/>
</dbReference>
<name>A0A917DEY7_9HYPH</name>
<sequence length="108" mass="12310">MIKSYTHCFRAKLCWDLMELETAGDQPGVYVYHFDNGTCLNVEGEKPVIRSLLSASRFDSSETETKTHGHIRNGRGEVTEVISFRLARKLAVKKMRAQIEKLRPRIAA</sequence>
<comment type="caution">
    <text evidence="1">The sequence shown here is derived from an EMBL/GenBank/DDBJ whole genome shotgun (WGS) entry which is preliminary data.</text>
</comment>
<dbReference type="AlphaFoldDB" id="A0A917DEY7"/>
<reference evidence="1" key="2">
    <citation type="submission" date="2020-09" db="EMBL/GenBank/DDBJ databases">
        <authorList>
            <person name="Sun Q."/>
            <person name="Zhou Y."/>
        </authorList>
    </citation>
    <scope>NUCLEOTIDE SEQUENCE</scope>
    <source>
        <strain evidence="1">CGMCC 1.15493</strain>
    </source>
</reference>